<dbReference type="EMBL" id="JAVRJZ010000011">
    <property type="protein sequence ID" value="KAK2716608.1"/>
    <property type="molecule type" value="Genomic_DNA"/>
</dbReference>
<comment type="similarity">
    <text evidence="2">Belongs to the EI24 family.</text>
</comment>
<reference evidence="7" key="1">
    <citation type="submission" date="2023-07" db="EMBL/GenBank/DDBJ databases">
        <title>Chromosome-level genome assembly of Artemia franciscana.</title>
        <authorList>
            <person name="Jo E."/>
        </authorList>
    </citation>
    <scope>NUCLEOTIDE SEQUENCE</scope>
    <source>
        <tissue evidence="7">Whole body</tissue>
    </source>
</reference>
<comment type="caution">
    <text evidence="7">The sequence shown here is derived from an EMBL/GenBank/DDBJ whole genome shotgun (WGS) entry which is preliminary data.</text>
</comment>
<sequence>MVSLLNSAITETLKAFIHGILDSLKGGVLLFVLDRQIESRILAKKHTRSYSHKYGKPHILKSTLMTCLLNGGVFWLSRILFYYILLPTIQQLTSAMLSSSQADTVSGYINPILSLVFSALWVVPIFFLSRLLNCLWFQDIADASYHVRQGNPKVIPNFSRWTADFLLSILTQALFLIQALLIAKLPIKGVGWLASQLHMSFLYALYSFEYRWFNIGWELPRRLGHIENNWPYYTGFGLPLTILTTLPESYFDRGCLFSILFPIFIISANEARPIANKSSIQLNLFAPVVSITDLFFKKTLGRELSKKPS</sequence>
<evidence type="ECO:0000256" key="3">
    <source>
        <dbReference type="ARBA" id="ARBA00022692"/>
    </source>
</evidence>
<keyword evidence="8" id="KW-1185">Reference proteome</keyword>
<evidence type="ECO:0008006" key="9">
    <source>
        <dbReference type="Google" id="ProtNLM"/>
    </source>
</evidence>
<comment type="subcellular location">
    <subcellularLocation>
        <location evidence="1">Membrane</location>
        <topology evidence="1">Multi-pass membrane protein</topology>
    </subcellularLocation>
</comment>
<dbReference type="Pfam" id="PF07264">
    <property type="entry name" value="EI24"/>
    <property type="match status" value="1"/>
</dbReference>
<protein>
    <recommendedName>
        <fullName evidence="9">Etoposide-induced protein 2.4</fullName>
    </recommendedName>
</protein>
<keyword evidence="3 6" id="KW-0812">Transmembrane</keyword>
<dbReference type="AlphaFoldDB" id="A0AA88L2K6"/>
<evidence type="ECO:0000256" key="5">
    <source>
        <dbReference type="ARBA" id="ARBA00023136"/>
    </source>
</evidence>
<keyword evidence="4 6" id="KW-1133">Transmembrane helix</keyword>
<name>A0AA88L2K6_ARTSF</name>
<proteinExistence type="inferred from homology"/>
<evidence type="ECO:0000313" key="8">
    <source>
        <dbReference type="Proteomes" id="UP001187531"/>
    </source>
</evidence>
<keyword evidence="5 6" id="KW-0472">Membrane</keyword>
<evidence type="ECO:0000256" key="4">
    <source>
        <dbReference type="ARBA" id="ARBA00022989"/>
    </source>
</evidence>
<dbReference type="InterPro" id="IPR059112">
    <property type="entry name" value="CysZ/EI24"/>
</dbReference>
<evidence type="ECO:0000256" key="2">
    <source>
        <dbReference type="ARBA" id="ARBA00010970"/>
    </source>
</evidence>
<feature type="transmembrane region" description="Helical" evidence="6">
    <location>
        <begin position="105"/>
        <end position="128"/>
    </location>
</feature>
<evidence type="ECO:0000313" key="7">
    <source>
        <dbReference type="EMBL" id="KAK2716608.1"/>
    </source>
</evidence>
<dbReference type="GO" id="GO:0005783">
    <property type="term" value="C:endoplasmic reticulum"/>
    <property type="evidence" value="ECO:0007669"/>
    <property type="project" value="TreeGrafter"/>
</dbReference>
<dbReference type="Proteomes" id="UP001187531">
    <property type="component" value="Unassembled WGS sequence"/>
</dbReference>
<evidence type="ECO:0000256" key="1">
    <source>
        <dbReference type="ARBA" id="ARBA00004141"/>
    </source>
</evidence>
<dbReference type="PANTHER" id="PTHR21389:SF0">
    <property type="entry name" value="ETOPOSIDE-INDUCED PROTEIN 2.4 HOMOLOG"/>
    <property type="match status" value="1"/>
</dbReference>
<evidence type="ECO:0000256" key="6">
    <source>
        <dbReference type="SAM" id="Phobius"/>
    </source>
</evidence>
<accession>A0AA88L2K6</accession>
<feature type="transmembrane region" description="Helical" evidence="6">
    <location>
        <begin position="63"/>
        <end position="85"/>
    </location>
</feature>
<dbReference type="GO" id="GO:0016020">
    <property type="term" value="C:membrane"/>
    <property type="evidence" value="ECO:0007669"/>
    <property type="project" value="UniProtKB-SubCell"/>
</dbReference>
<dbReference type="PANTHER" id="PTHR21389">
    <property type="entry name" value="P53 INDUCED PROTEIN"/>
    <property type="match status" value="1"/>
</dbReference>
<feature type="transmembrane region" description="Helical" evidence="6">
    <location>
        <begin position="165"/>
        <end position="183"/>
    </location>
</feature>
<dbReference type="GO" id="GO:0016236">
    <property type="term" value="P:macroautophagy"/>
    <property type="evidence" value="ECO:0007669"/>
    <property type="project" value="TreeGrafter"/>
</dbReference>
<organism evidence="7 8">
    <name type="scientific">Artemia franciscana</name>
    <name type="common">Brine shrimp</name>
    <name type="synonym">Artemia sanfranciscana</name>
    <dbReference type="NCBI Taxonomy" id="6661"/>
    <lineage>
        <taxon>Eukaryota</taxon>
        <taxon>Metazoa</taxon>
        <taxon>Ecdysozoa</taxon>
        <taxon>Arthropoda</taxon>
        <taxon>Crustacea</taxon>
        <taxon>Branchiopoda</taxon>
        <taxon>Anostraca</taxon>
        <taxon>Artemiidae</taxon>
        <taxon>Artemia</taxon>
    </lineage>
</organism>
<gene>
    <name evidence="7" type="ORF">QYM36_006922</name>
</gene>